<dbReference type="InterPro" id="IPR004527">
    <property type="entry name" value="Glu-tRNA-ligase_bac/mito"/>
</dbReference>
<dbReference type="EC" id="6.1.1.17" evidence="8"/>
<dbReference type="NCBIfam" id="TIGR00464">
    <property type="entry name" value="gltX_bact"/>
    <property type="match status" value="1"/>
</dbReference>
<dbReference type="EMBL" id="CP031423">
    <property type="protein sequence ID" value="AZS37081.1"/>
    <property type="molecule type" value="Genomic_DNA"/>
</dbReference>
<dbReference type="InterPro" id="IPR033910">
    <property type="entry name" value="GluRS_core"/>
</dbReference>
<dbReference type="InterPro" id="IPR049940">
    <property type="entry name" value="GluQ/Sye"/>
</dbReference>
<sequence length="502" mass="55208">MSSAPDPRTTTATGSEVRVRFCPSPTGLPHVGLVRTALFNWAYARHHGGKLVFRIEDTDAARDSEESYLQLLDALRWLHIDWDEGVEVGGPHAPYRQSQRHDLYRDVLAKLIASGAVYESYSTAEEIDARNTAAGRAKQLGYDNFDRDLTDEQRAAFRAEGREPAWRLRVPDHDLTYVDLIRGEVTFPAGSFPDFVIVRAGGIPLYTFVNPVDDALMGITHVLRGEDLMPSTARQLALYSALIDAGVTTYIPRFAHMPLVLGDGTKKLSKRDPRADLFLQRDKGFIHEGLLNYLALLGWSIGPDRDVFSLDEFTAAFDIEKVNPNPARFDQKKAESINGDHIRMLAPEDFAERIVPYLAQAGFVAPEPTPEQRALIAVSAPLVQERVQLMGEVPALLGFLFVDEVAYDEEAVTALPADAREVLVASVGALELVPESEFAAAAIQEALSGALIEGLGLKPRVAYGPLRVAVSGRRISPPLFESMELLGKAESLRRLGALVERG</sequence>
<dbReference type="InterPro" id="IPR045462">
    <property type="entry name" value="aa-tRNA-synth_I_cd-bd"/>
</dbReference>
<evidence type="ECO:0000256" key="7">
    <source>
        <dbReference type="ARBA" id="ARBA00023146"/>
    </source>
</evidence>
<reference evidence="11 12" key="1">
    <citation type="submission" date="2018-08" db="EMBL/GenBank/DDBJ databases">
        <title>Microbacterium lemovicicum sp. nov., a bacterium isolated from a natural uranium-rich soil.</title>
        <authorList>
            <person name="ORTET P."/>
        </authorList>
    </citation>
    <scope>NUCLEOTIDE SEQUENCE [LARGE SCALE GENOMIC DNA]</scope>
    <source>
        <strain evidence="11 12">Viu22</strain>
    </source>
</reference>
<dbReference type="InterPro" id="IPR020751">
    <property type="entry name" value="aa-tRNA-synth_I_codon-bd_sub2"/>
</dbReference>
<dbReference type="OrthoDB" id="9807503at2"/>
<dbReference type="InterPro" id="IPR000924">
    <property type="entry name" value="Glu/Gln-tRNA-synth"/>
</dbReference>
<dbReference type="Gene3D" id="1.10.8.70">
    <property type="entry name" value="Glutamate-tRNA synthetase, class I, anticodon-binding domain 1"/>
    <property type="match status" value="1"/>
</dbReference>
<dbReference type="InterPro" id="IPR020058">
    <property type="entry name" value="Glu/Gln-tRNA-synth_Ib_cat-dom"/>
</dbReference>
<dbReference type="GO" id="GO:0005829">
    <property type="term" value="C:cytosol"/>
    <property type="evidence" value="ECO:0007669"/>
    <property type="project" value="TreeGrafter"/>
</dbReference>
<dbReference type="FunFam" id="3.40.50.620:FF:000149">
    <property type="entry name" value="Glutamate--tRNA ligase"/>
    <property type="match status" value="1"/>
</dbReference>
<keyword evidence="3 8" id="KW-0436">Ligase</keyword>
<feature type="short sequence motif" description="'KMSKS' region" evidence="8">
    <location>
        <begin position="267"/>
        <end position="271"/>
    </location>
</feature>
<comment type="similarity">
    <text evidence="1 8">Belongs to the class-I aminoacyl-tRNA synthetase family. Glutamate--tRNA ligase type 1 subfamily.</text>
</comment>
<dbReference type="GO" id="GO:0004818">
    <property type="term" value="F:glutamate-tRNA ligase activity"/>
    <property type="evidence" value="ECO:0007669"/>
    <property type="project" value="UniProtKB-UniRule"/>
</dbReference>
<dbReference type="GO" id="GO:0008270">
    <property type="term" value="F:zinc ion binding"/>
    <property type="evidence" value="ECO:0007669"/>
    <property type="project" value="InterPro"/>
</dbReference>
<feature type="domain" description="Aminoacyl-tRNA synthetase class I anticodon-binding" evidence="10">
    <location>
        <begin position="350"/>
        <end position="497"/>
    </location>
</feature>
<accession>A0A3S9WAI0</accession>
<evidence type="ECO:0000256" key="2">
    <source>
        <dbReference type="ARBA" id="ARBA00022490"/>
    </source>
</evidence>
<comment type="subunit">
    <text evidence="8">Monomer.</text>
</comment>
<dbReference type="GO" id="GO:0005524">
    <property type="term" value="F:ATP binding"/>
    <property type="evidence" value="ECO:0007669"/>
    <property type="project" value="UniProtKB-UniRule"/>
</dbReference>
<feature type="short sequence motif" description="'HIGH' region" evidence="8">
    <location>
        <begin position="23"/>
        <end position="33"/>
    </location>
</feature>
<dbReference type="GO" id="GO:0006424">
    <property type="term" value="P:glutamyl-tRNA aminoacylation"/>
    <property type="evidence" value="ECO:0007669"/>
    <property type="project" value="UniProtKB-UniRule"/>
</dbReference>
<gene>
    <name evidence="8 11" type="primary">gltX</name>
    <name evidence="11" type="ORF">CVS47_01708</name>
</gene>
<name>A0A3S9WAI0_9MICO</name>
<dbReference type="SUPFAM" id="SSF48163">
    <property type="entry name" value="An anticodon-binding domain of class I aminoacyl-tRNA synthetases"/>
    <property type="match status" value="1"/>
</dbReference>
<evidence type="ECO:0000256" key="3">
    <source>
        <dbReference type="ARBA" id="ARBA00022598"/>
    </source>
</evidence>
<evidence type="ECO:0000313" key="12">
    <source>
        <dbReference type="Proteomes" id="UP000276888"/>
    </source>
</evidence>
<dbReference type="InterPro" id="IPR014729">
    <property type="entry name" value="Rossmann-like_a/b/a_fold"/>
</dbReference>
<dbReference type="Gene3D" id="1.10.10.350">
    <property type="match status" value="1"/>
</dbReference>
<keyword evidence="5 8" id="KW-0067">ATP-binding</keyword>
<keyword evidence="12" id="KW-1185">Reference proteome</keyword>
<dbReference type="RefSeq" id="WP_127095696.1">
    <property type="nucleotide sequence ID" value="NZ_CP031423.1"/>
</dbReference>
<dbReference type="AlphaFoldDB" id="A0A3S9WAI0"/>
<evidence type="ECO:0000256" key="4">
    <source>
        <dbReference type="ARBA" id="ARBA00022741"/>
    </source>
</evidence>
<organism evidence="11 12">
    <name type="scientific">Microbacterium lemovicicum</name>
    <dbReference type="NCBI Taxonomy" id="1072463"/>
    <lineage>
        <taxon>Bacteria</taxon>
        <taxon>Bacillati</taxon>
        <taxon>Actinomycetota</taxon>
        <taxon>Actinomycetes</taxon>
        <taxon>Micrococcales</taxon>
        <taxon>Microbacteriaceae</taxon>
        <taxon>Microbacterium</taxon>
    </lineage>
</organism>
<comment type="catalytic activity">
    <reaction evidence="8">
        <text>tRNA(Glu) + L-glutamate + ATP = L-glutamyl-tRNA(Glu) + AMP + diphosphate</text>
        <dbReference type="Rhea" id="RHEA:23540"/>
        <dbReference type="Rhea" id="RHEA-COMP:9663"/>
        <dbReference type="Rhea" id="RHEA-COMP:9680"/>
        <dbReference type="ChEBI" id="CHEBI:29985"/>
        <dbReference type="ChEBI" id="CHEBI:30616"/>
        <dbReference type="ChEBI" id="CHEBI:33019"/>
        <dbReference type="ChEBI" id="CHEBI:78442"/>
        <dbReference type="ChEBI" id="CHEBI:78520"/>
        <dbReference type="ChEBI" id="CHEBI:456215"/>
        <dbReference type="EC" id="6.1.1.17"/>
    </reaction>
</comment>
<dbReference type="SUPFAM" id="SSF52374">
    <property type="entry name" value="Nucleotidylyl transferase"/>
    <property type="match status" value="1"/>
</dbReference>
<evidence type="ECO:0000313" key="11">
    <source>
        <dbReference type="EMBL" id="AZS37081.1"/>
    </source>
</evidence>
<dbReference type="Gene3D" id="3.40.50.620">
    <property type="entry name" value="HUPs"/>
    <property type="match status" value="1"/>
</dbReference>
<dbReference type="Pfam" id="PF19269">
    <property type="entry name" value="Anticodon_2"/>
    <property type="match status" value="1"/>
</dbReference>
<evidence type="ECO:0000259" key="9">
    <source>
        <dbReference type="Pfam" id="PF00749"/>
    </source>
</evidence>
<keyword evidence="6 8" id="KW-0648">Protein biosynthesis</keyword>
<evidence type="ECO:0000256" key="1">
    <source>
        <dbReference type="ARBA" id="ARBA00007894"/>
    </source>
</evidence>
<dbReference type="HAMAP" id="MF_00022">
    <property type="entry name" value="Glu_tRNA_synth_type1"/>
    <property type="match status" value="1"/>
</dbReference>
<comment type="subcellular location">
    <subcellularLocation>
        <location evidence="8">Cytoplasm</location>
    </subcellularLocation>
</comment>
<dbReference type="KEGG" id="mlv:CVS47_01708"/>
<dbReference type="InterPro" id="IPR008925">
    <property type="entry name" value="aa_tRNA-synth_I_cd-bd_sf"/>
</dbReference>
<evidence type="ECO:0000256" key="8">
    <source>
        <dbReference type="HAMAP-Rule" id="MF_00022"/>
    </source>
</evidence>
<dbReference type="CDD" id="cd00808">
    <property type="entry name" value="GluRS_core"/>
    <property type="match status" value="1"/>
</dbReference>
<comment type="function">
    <text evidence="8">Catalyzes the attachment of glutamate to tRNA(Glu) in a two-step reaction: glutamate is first activated by ATP to form Glu-AMP and then transferred to the acceptor end of tRNA(Glu).</text>
</comment>
<dbReference type="Proteomes" id="UP000276888">
    <property type="component" value="Chromosome"/>
</dbReference>
<keyword evidence="4 8" id="KW-0547">Nucleotide-binding</keyword>
<evidence type="ECO:0000256" key="5">
    <source>
        <dbReference type="ARBA" id="ARBA00022840"/>
    </source>
</evidence>
<dbReference type="InterPro" id="IPR020752">
    <property type="entry name" value="Glu-tRNA-synth_I_codon-bd_sub1"/>
</dbReference>
<evidence type="ECO:0000256" key="6">
    <source>
        <dbReference type="ARBA" id="ARBA00022917"/>
    </source>
</evidence>
<dbReference type="PRINTS" id="PR00987">
    <property type="entry name" value="TRNASYNTHGLU"/>
</dbReference>
<keyword evidence="2 8" id="KW-0963">Cytoplasm</keyword>
<dbReference type="PANTHER" id="PTHR43311:SF2">
    <property type="entry name" value="GLUTAMATE--TRNA LIGASE, MITOCHONDRIAL-RELATED"/>
    <property type="match status" value="1"/>
</dbReference>
<protein>
    <recommendedName>
        <fullName evidence="8">Glutamate--tRNA ligase</fullName>
        <ecNumber evidence="8">6.1.1.17</ecNumber>
    </recommendedName>
    <alternativeName>
        <fullName evidence="8">Glutamyl-tRNA synthetase</fullName>
        <shortName evidence="8">GluRS</shortName>
    </alternativeName>
</protein>
<dbReference type="Pfam" id="PF00749">
    <property type="entry name" value="tRNA-synt_1c"/>
    <property type="match status" value="1"/>
</dbReference>
<feature type="domain" description="Glutamyl/glutaminyl-tRNA synthetase class Ib catalytic" evidence="9">
    <location>
        <begin position="16"/>
        <end position="333"/>
    </location>
</feature>
<comment type="caution">
    <text evidence="8">Lacks conserved residue(s) required for the propagation of feature annotation.</text>
</comment>
<dbReference type="GO" id="GO:0000049">
    <property type="term" value="F:tRNA binding"/>
    <property type="evidence" value="ECO:0007669"/>
    <property type="project" value="InterPro"/>
</dbReference>
<feature type="binding site" evidence="8">
    <location>
        <position position="270"/>
    </location>
    <ligand>
        <name>ATP</name>
        <dbReference type="ChEBI" id="CHEBI:30616"/>
    </ligand>
</feature>
<keyword evidence="7 8" id="KW-0030">Aminoacyl-tRNA synthetase</keyword>
<evidence type="ECO:0000259" key="10">
    <source>
        <dbReference type="Pfam" id="PF19269"/>
    </source>
</evidence>
<proteinExistence type="inferred from homology"/>
<dbReference type="PANTHER" id="PTHR43311">
    <property type="entry name" value="GLUTAMATE--TRNA LIGASE"/>
    <property type="match status" value="1"/>
</dbReference>